<dbReference type="OrthoDB" id="2628935at2"/>
<proteinExistence type="predicted"/>
<evidence type="ECO:0000313" key="3">
    <source>
        <dbReference type="Proteomes" id="UP000315711"/>
    </source>
</evidence>
<sequence>MHIALILFLIYLNIKSQTWKEIRKHAWGIVYVVFINSLYYYLFKEKKLWDLKDKRMKRNTLRALHLFIIMPLLILVFLSNMPQSLFKKAFHLMKWIFISLTFEFVGLKKAHAISFYHGWNLKWSSIIYVLMYTFSYLVTRMPIFTSVLSLGFIVFLLITFKIPIRKELLYGPFVRRPTK</sequence>
<gene>
    <name evidence="2" type="ORF">IQ10_00325</name>
</gene>
<evidence type="ECO:0000313" key="2">
    <source>
        <dbReference type="EMBL" id="TWI59902.1"/>
    </source>
</evidence>
<name>A0A562QT31_9BACI</name>
<keyword evidence="3" id="KW-1185">Reference proteome</keyword>
<dbReference type="EMBL" id="VLKZ01000001">
    <property type="protein sequence ID" value="TWI59902.1"/>
    <property type="molecule type" value="Genomic_DNA"/>
</dbReference>
<keyword evidence="1" id="KW-0812">Transmembrane</keyword>
<feature type="transmembrane region" description="Helical" evidence="1">
    <location>
        <begin position="143"/>
        <end position="160"/>
    </location>
</feature>
<reference evidence="2 3" key="1">
    <citation type="journal article" date="2015" name="Stand. Genomic Sci.">
        <title>Genomic Encyclopedia of Bacterial and Archaeal Type Strains, Phase III: the genomes of soil and plant-associated and newly described type strains.</title>
        <authorList>
            <person name="Whitman W.B."/>
            <person name="Woyke T."/>
            <person name="Klenk H.P."/>
            <person name="Zhou Y."/>
            <person name="Lilburn T.G."/>
            <person name="Beck B.J."/>
            <person name="De Vos P."/>
            <person name="Vandamme P."/>
            <person name="Eisen J.A."/>
            <person name="Garrity G."/>
            <person name="Hugenholtz P."/>
            <person name="Kyrpides N.C."/>
        </authorList>
    </citation>
    <scope>NUCLEOTIDE SEQUENCE [LARGE SCALE GENOMIC DNA]</scope>
    <source>
        <strain evidence="2 3">CGMCC 1.10116</strain>
    </source>
</reference>
<feature type="transmembrane region" description="Helical" evidence="1">
    <location>
        <begin position="26"/>
        <end position="43"/>
    </location>
</feature>
<dbReference type="NCBIfam" id="NF041644">
    <property type="entry name" value="CBO0543_fam"/>
    <property type="match status" value="1"/>
</dbReference>
<protein>
    <submittedName>
        <fullName evidence="2">Uncharacterized protein</fullName>
    </submittedName>
</protein>
<dbReference type="InterPro" id="IPR048147">
    <property type="entry name" value="CBO0543-like"/>
</dbReference>
<evidence type="ECO:0000256" key="1">
    <source>
        <dbReference type="SAM" id="Phobius"/>
    </source>
</evidence>
<dbReference type="Proteomes" id="UP000315711">
    <property type="component" value="Unassembled WGS sequence"/>
</dbReference>
<accession>A0A562QT31</accession>
<keyword evidence="1" id="KW-1133">Transmembrane helix</keyword>
<keyword evidence="1" id="KW-0472">Membrane</keyword>
<organism evidence="2 3">
    <name type="scientific">Halalkalibacter nanhaiisediminis</name>
    <dbReference type="NCBI Taxonomy" id="688079"/>
    <lineage>
        <taxon>Bacteria</taxon>
        <taxon>Bacillati</taxon>
        <taxon>Bacillota</taxon>
        <taxon>Bacilli</taxon>
        <taxon>Bacillales</taxon>
        <taxon>Bacillaceae</taxon>
        <taxon>Halalkalibacter</taxon>
    </lineage>
</organism>
<dbReference type="AlphaFoldDB" id="A0A562QT31"/>
<dbReference type="RefSeq" id="WP_144448723.1">
    <property type="nucleotide sequence ID" value="NZ_VLKZ01000001.1"/>
</dbReference>
<comment type="caution">
    <text evidence="2">The sequence shown here is derived from an EMBL/GenBank/DDBJ whole genome shotgun (WGS) entry which is preliminary data.</text>
</comment>
<feature type="transmembrane region" description="Helical" evidence="1">
    <location>
        <begin position="64"/>
        <end position="83"/>
    </location>
</feature>